<reference evidence="3" key="1">
    <citation type="submission" date="2018-05" db="EMBL/GenBank/DDBJ databases">
        <authorList>
            <person name="Lanie J.A."/>
            <person name="Ng W.-L."/>
            <person name="Kazmierczak K.M."/>
            <person name="Andrzejewski T.M."/>
            <person name="Davidsen T.M."/>
            <person name="Wayne K.J."/>
            <person name="Tettelin H."/>
            <person name="Glass J.I."/>
            <person name="Rusch D."/>
            <person name="Podicherti R."/>
            <person name="Tsui H.-C.T."/>
            <person name="Winkler M.E."/>
        </authorList>
    </citation>
    <scope>NUCLEOTIDE SEQUENCE</scope>
</reference>
<organism evidence="3">
    <name type="scientific">marine metagenome</name>
    <dbReference type="NCBI Taxonomy" id="408172"/>
    <lineage>
        <taxon>unclassified sequences</taxon>
        <taxon>metagenomes</taxon>
        <taxon>ecological metagenomes</taxon>
    </lineage>
</organism>
<dbReference type="InterPro" id="IPR003673">
    <property type="entry name" value="CoA-Trfase_fam_III"/>
</dbReference>
<dbReference type="InterPro" id="IPR050483">
    <property type="entry name" value="CoA-transferase_III_domain"/>
</dbReference>
<name>A0A382JZ74_9ZZZZ</name>
<gene>
    <name evidence="3" type="ORF">METZ01_LOCUS269031</name>
</gene>
<dbReference type="Gene3D" id="3.40.50.10540">
    <property type="entry name" value="Crotonobetainyl-coa:carnitine coa-transferase, domain 1"/>
    <property type="match status" value="1"/>
</dbReference>
<dbReference type="InterPro" id="IPR023606">
    <property type="entry name" value="CoA-Trfase_III_dom_1_sf"/>
</dbReference>
<evidence type="ECO:0000313" key="3">
    <source>
        <dbReference type="EMBL" id="SVC16177.1"/>
    </source>
</evidence>
<dbReference type="GO" id="GO:0008410">
    <property type="term" value="F:CoA-transferase activity"/>
    <property type="evidence" value="ECO:0007669"/>
    <property type="project" value="TreeGrafter"/>
</dbReference>
<evidence type="ECO:0000256" key="1">
    <source>
        <dbReference type="ARBA" id="ARBA00022679"/>
    </source>
</evidence>
<feature type="region of interest" description="Disordered" evidence="2">
    <location>
        <begin position="339"/>
        <end position="362"/>
    </location>
</feature>
<dbReference type="SUPFAM" id="SSF89796">
    <property type="entry name" value="CoA-transferase family III (CaiB/BaiF)"/>
    <property type="match status" value="1"/>
</dbReference>
<dbReference type="Pfam" id="PF02515">
    <property type="entry name" value="CoA_transf_3"/>
    <property type="match status" value="1"/>
</dbReference>
<protein>
    <submittedName>
        <fullName evidence="3">Uncharacterized protein</fullName>
    </submittedName>
</protein>
<dbReference type="Gene3D" id="3.30.1540.10">
    <property type="entry name" value="formyl-coa transferase, domain 3"/>
    <property type="match status" value="1"/>
</dbReference>
<dbReference type="PANTHER" id="PTHR48207:SF3">
    <property type="entry name" value="SUCCINATE--HYDROXYMETHYLGLUTARATE COA-TRANSFERASE"/>
    <property type="match status" value="1"/>
</dbReference>
<dbReference type="EMBL" id="UINC01076733">
    <property type="protein sequence ID" value="SVC16177.1"/>
    <property type="molecule type" value="Genomic_DNA"/>
</dbReference>
<dbReference type="InterPro" id="IPR044855">
    <property type="entry name" value="CoA-Trfase_III_dom3_sf"/>
</dbReference>
<dbReference type="AlphaFoldDB" id="A0A382JZ74"/>
<keyword evidence="1" id="KW-0808">Transferase</keyword>
<feature type="non-terminal residue" evidence="3">
    <location>
        <position position="362"/>
    </location>
</feature>
<accession>A0A382JZ74</accession>
<proteinExistence type="predicted"/>
<dbReference type="PANTHER" id="PTHR48207">
    <property type="entry name" value="SUCCINATE--HYDROXYMETHYLGLUTARATE COA-TRANSFERASE"/>
    <property type="match status" value="1"/>
</dbReference>
<sequence length="362" mass="38139">MRVIDAGLLVQGPQAALVLADLGADVIKVELPGFGDQARWFPVSAEDPRAPFHEACNRGKRSVTIDLRVPEGRDTFLDLADTADVVISNFKPGTLDDWGLGYDVICARNPQVIYATGSTFGPEGPDATLEGADLAGQAAGGLISTTGIDGEEPTPVGVTIADHMASQNMVAGILAALIARTRTGRGQRVDVSLLGGQIFAQAAEYTAYLLSGEITGRSNLGHPLVPAVYGIIPTADGHIAVIGVLPHQRDDFFTIAGCPEVADDERFAMPMFDPGNRRELFAALAERFCAAPTAEWVDRLRAVGIRCAPVNDHEQAAAYPQVTLNGYIRELDHPAGGTARVVGSPIRMSDTPPSPAAAAPEL</sequence>
<evidence type="ECO:0000256" key="2">
    <source>
        <dbReference type="SAM" id="MobiDB-lite"/>
    </source>
</evidence>